<dbReference type="SUPFAM" id="SSF46955">
    <property type="entry name" value="Putative DNA-binding domain"/>
    <property type="match status" value="1"/>
</dbReference>
<dbReference type="PATRIC" id="fig|665952.3.peg.1674"/>
<dbReference type="EMBL" id="ACWF01000087">
    <property type="protein sequence ID" value="EHL78186.1"/>
    <property type="molecule type" value="Genomic_DNA"/>
</dbReference>
<dbReference type="HOGENOM" id="CLU_060077_2_1_9"/>
<evidence type="ECO:0000256" key="1">
    <source>
        <dbReference type="ARBA" id="ARBA00023125"/>
    </source>
</evidence>
<comment type="caution">
    <text evidence="4">The sequence shown here is derived from an EMBL/GenBank/DDBJ whole genome shotgun (WGS) entry which is preliminary data.</text>
</comment>
<dbReference type="PANTHER" id="PTHR30204:SF58">
    <property type="entry name" value="HTH-TYPE TRANSCRIPTIONAL REGULATOR YFMP"/>
    <property type="match status" value="1"/>
</dbReference>
<organism evidence="4 5">
    <name type="scientific">Bacillus smithii 7_3_47FAA</name>
    <dbReference type="NCBI Taxonomy" id="665952"/>
    <lineage>
        <taxon>Bacteria</taxon>
        <taxon>Bacillati</taxon>
        <taxon>Bacillota</taxon>
        <taxon>Bacilli</taxon>
        <taxon>Bacillales</taxon>
        <taxon>Bacillaceae</taxon>
        <taxon>Bacillus</taxon>
    </lineage>
</organism>
<protein>
    <recommendedName>
        <fullName evidence="3">HTH merR-type domain-containing protein</fullName>
    </recommendedName>
</protein>
<dbReference type="Gene3D" id="1.10.1660.10">
    <property type="match status" value="1"/>
</dbReference>
<reference evidence="4 5" key="1">
    <citation type="submission" date="2011-09" db="EMBL/GenBank/DDBJ databases">
        <title>The Genome Sequence of Bacillus smithii 7_3_47FAA.</title>
        <authorList>
            <consortium name="The Broad Institute Genome Sequencing Platform"/>
            <person name="Earl A."/>
            <person name="Ward D."/>
            <person name="Feldgarden M."/>
            <person name="Gevers D."/>
            <person name="Daigneault M."/>
            <person name="Strauss J."/>
            <person name="Allen-Vercoe E."/>
            <person name="Young S.K."/>
            <person name="Zeng Q."/>
            <person name="Gargeya S."/>
            <person name="Fitzgerald M."/>
            <person name="Haas B."/>
            <person name="Abouelleil A."/>
            <person name="Alvarado L."/>
            <person name="Arachchi H.M."/>
            <person name="Berlin A."/>
            <person name="Brown A."/>
            <person name="Chapman S.B."/>
            <person name="Chen Z."/>
            <person name="Dunbar C."/>
            <person name="Freedman E."/>
            <person name="Gearin G."/>
            <person name="Goldberg J."/>
            <person name="Griggs A."/>
            <person name="Gujja S."/>
            <person name="Heiman D."/>
            <person name="Howarth C."/>
            <person name="Larson L."/>
            <person name="Lui A."/>
            <person name="MacDonald P.J.P."/>
            <person name="Montmayeur A."/>
            <person name="Murphy C."/>
            <person name="Neiman D."/>
            <person name="Pearson M."/>
            <person name="Priest M."/>
            <person name="Roberts A."/>
            <person name="Saif S."/>
            <person name="Shea T."/>
            <person name="Shenoy N."/>
            <person name="Sisk P."/>
            <person name="Stolte C."/>
            <person name="Sykes S."/>
            <person name="Wortman J."/>
            <person name="Nusbaum C."/>
            <person name="Birren B."/>
        </authorList>
    </citation>
    <scope>NUCLEOTIDE SEQUENCE [LARGE SCALE GENOMIC DNA]</scope>
    <source>
        <strain evidence="4 5">7_3_47FAA</strain>
    </source>
</reference>
<gene>
    <name evidence="4" type="ORF">HMPREF1015_01805</name>
</gene>
<name>G9QKW6_9BACI</name>
<sequence>MRNMDELKIDDVAKQSGLTKRTIRYYEQIGLLPSPPRSKGGIRLYSQQHVEFLKKITNAKEVLGFTLQELQHFISLSNTLEQQRVKYRQVKGTSEQKDKAEDLIQALTDLLNTVDAQLLLIEQKKEKILKVESELMDLKNRAEKAIERLEKEK</sequence>
<dbReference type="Proteomes" id="UP000011747">
    <property type="component" value="Unassembled WGS sequence"/>
</dbReference>
<dbReference type="PANTHER" id="PTHR30204">
    <property type="entry name" value="REDOX-CYCLING DRUG-SENSING TRANSCRIPTIONAL ACTIVATOR SOXR"/>
    <property type="match status" value="1"/>
</dbReference>
<dbReference type="Pfam" id="PF13411">
    <property type="entry name" value="MerR_1"/>
    <property type="match status" value="1"/>
</dbReference>
<dbReference type="AlphaFoldDB" id="G9QKW6"/>
<accession>G9QKW6</accession>
<evidence type="ECO:0000313" key="5">
    <source>
        <dbReference type="Proteomes" id="UP000011747"/>
    </source>
</evidence>
<proteinExistence type="predicted"/>
<dbReference type="GO" id="GO:0003677">
    <property type="term" value="F:DNA binding"/>
    <property type="evidence" value="ECO:0007669"/>
    <property type="project" value="UniProtKB-KW"/>
</dbReference>
<evidence type="ECO:0000313" key="4">
    <source>
        <dbReference type="EMBL" id="EHL78186.1"/>
    </source>
</evidence>
<keyword evidence="1" id="KW-0238">DNA-binding</keyword>
<feature type="domain" description="HTH merR-type" evidence="3">
    <location>
        <begin position="6"/>
        <end position="76"/>
    </location>
</feature>
<dbReference type="SMART" id="SM00422">
    <property type="entry name" value="HTH_MERR"/>
    <property type="match status" value="1"/>
</dbReference>
<keyword evidence="5" id="KW-1185">Reference proteome</keyword>
<dbReference type="PROSITE" id="PS50937">
    <property type="entry name" value="HTH_MERR_2"/>
    <property type="match status" value="1"/>
</dbReference>
<feature type="coiled-coil region" evidence="2">
    <location>
        <begin position="90"/>
        <end position="152"/>
    </location>
</feature>
<evidence type="ECO:0000259" key="3">
    <source>
        <dbReference type="PROSITE" id="PS50937"/>
    </source>
</evidence>
<keyword evidence="2" id="KW-0175">Coiled coil</keyword>
<evidence type="ECO:0000256" key="2">
    <source>
        <dbReference type="SAM" id="Coils"/>
    </source>
</evidence>
<dbReference type="InterPro" id="IPR009061">
    <property type="entry name" value="DNA-bd_dom_put_sf"/>
</dbReference>
<dbReference type="InterPro" id="IPR000551">
    <property type="entry name" value="MerR-type_HTH_dom"/>
</dbReference>
<dbReference type="InterPro" id="IPR047057">
    <property type="entry name" value="MerR_fam"/>
</dbReference>
<dbReference type="GO" id="GO:0003700">
    <property type="term" value="F:DNA-binding transcription factor activity"/>
    <property type="evidence" value="ECO:0007669"/>
    <property type="project" value="InterPro"/>
</dbReference>